<dbReference type="GeneID" id="8863039"/>
<dbReference type="CDD" id="cd09917">
    <property type="entry name" value="F-box_SF"/>
    <property type="match status" value="1"/>
</dbReference>
<sequence>MSTNTSATTEDEKSSSSDQEETRNTNIWYFNFEDLPFEIRVHILMYLSDRVLSKFGTVSKFYHSLILGNDNEDEFAGYRNTIWKEILLHLFNRWIDEINSSTFSNGIDSIELEKLTTNSLDSYIKRNFIMKERFGYRHLLSYLKSIKYKTQNDAKRIKSDTGVMINKRTVRNNNVKEWNCFLCKNYYLTKTIDDKSNIPITLKGYEIIIQEYYLCANTWRLVYGVGTDFENFNSDTSSTQFLSDNHGVGLVIEHQYVKSKGSLKSDTAQLMDLGPINVGDRYALTLDFNNLSINFFKNGLHFMTFKSALDPNIIYNPIIALCPKKTVTLYPLFTDYPLNPNAPVR</sequence>
<dbReference type="RefSeq" id="XP_002682802.1">
    <property type="nucleotide sequence ID" value="XM_002682756.1"/>
</dbReference>
<feature type="compositionally biased region" description="Basic and acidic residues" evidence="1">
    <location>
        <begin position="10"/>
        <end position="20"/>
    </location>
</feature>
<dbReference type="KEGG" id="ngr:NAEGRDRAFT_61760"/>
<organism evidence="4">
    <name type="scientific">Naegleria gruberi</name>
    <name type="common">Amoeba</name>
    <dbReference type="NCBI Taxonomy" id="5762"/>
    <lineage>
        <taxon>Eukaryota</taxon>
        <taxon>Discoba</taxon>
        <taxon>Heterolobosea</taxon>
        <taxon>Tetramitia</taxon>
        <taxon>Eutetramitia</taxon>
        <taxon>Vahlkampfiidae</taxon>
        <taxon>Naegleria</taxon>
    </lineage>
</organism>
<keyword evidence="4" id="KW-1185">Reference proteome</keyword>
<reference evidence="3 4" key="1">
    <citation type="journal article" date="2010" name="Cell">
        <title>The genome of Naegleria gruberi illuminates early eukaryotic versatility.</title>
        <authorList>
            <person name="Fritz-Laylin L.K."/>
            <person name="Prochnik S.E."/>
            <person name="Ginger M.L."/>
            <person name="Dacks J.B."/>
            <person name="Carpenter M.L."/>
            <person name="Field M.C."/>
            <person name="Kuo A."/>
            <person name="Paredez A."/>
            <person name="Chapman J."/>
            <person name="Pham J."/>
            <person name="Shu S."/>
            <person name="Neupane R."/>
            <person name="Cipriano M."/>
            <person name="Mancuso J."/>
            <person name="Tu H."/>
            <person name="Salamov A."/>
            <person name="Lindquist E."/>
            <person name="Shapiro H."/>
            <person name="Lucas S."/>
            <person name="Grigoriev I.V."/>
            <person name="Cande W.Z."/>
            <person name="Fulton C."/>
            <person name="Rokhsar D.S."/>
            <person name="Dawson S.C."/>
        </authorList>
    </citation>
    <scope>NUCLEOTIDE SEQUENCE [LARGE SCALE GENOMIC DNA]</scope>
    <source>
        <strain evidence="3 4">NEG-M</strain>
    </source>
</reference>
<dbReference type="VEuPathDB" id="AmoebaDB:NAEGRDRAFT_61760"/>
<dbReference type="InParanoid" id="D2UYZ6"/>
<feature type="domain" description="F-box" evidence="2">
    <location>
        <begin position="29"/>
        <end position="86"/>
    </location>
</feature>
<protein>
    <recommendedName>
        <fullName evidence="2">F-box domain-containing protein</fullName>
    </recommendedName>
</protein>
<evidence type="ECO:0000259" key="2">
    <source>
        <dbReference type="PROSITE" id="PS50181"/>
    </source>
</evidence>
<dbReference type="AlphaFoldDB" id="D2UYZ6"/>
<evidence type="ECO:0000313" key="4">
    <source>
        <dbReference type="Proteomes" id="UP000006671"/>
    </source>
</evidence>
<dbReference type="SUPFAM" id="SSF81383">
    <property type="entry name" value="F-box domain"/>
    <property type="match status" value="1"/>
</dbReference>
<accession>D2UYZ6</accession>
<gene>
    <name evidence="3" type="ORF">NAEGRDRAFT_61760</name>
</gene>
<feature type="region of interest" description="Disordered" evidence="1">
    <location>
        <begin position="1"/>
        <end position="20"/>
    </location>
</feature>
<name>D2UYZ6_NAEGR</name>
<dbReference type="InterPro" id="IPR036047">
    <property type="entry name" value="F-box-like_dom_sf"/>
</dbReference>
<dbReference type="EMBL" id="GG738846">
    <property type="protein sequence ID" value="EFC50058.1"/>
    <property type="molecule type" value="Genomic_DNA"/>
</dbReference>
<dbReference type="PROSITE" id="PS50181">
    <property type="entry name" value="FBOX"/>
    <property type="match status" value="1"/>
</dbReference>
<dbReference type="InterPro" id="IPR001810">
    <property type="entry name" value="F-box_dom"/>
</dbReference>
<evidence type="ECO:0000256" key="1">
    <source>
        <dbReference type="SAM" id="MobiDB-lite"/>
    </source>
</evidence>
<evidence type="ECO:0000313" key="3">
    <source>
        <dbReference type="EMBL" id="EFC50058.1"/>
    </source>
</evidence>
<proteinExistence type="predicted"/>
<dbReference type="Proteomes" id="UP000006671">
    <property type="component" value="Unassembled WGS sequence"/>
</dbReference>